<dbReference type="Pfam" id="PF00254">
    <property type="entry name" value="FKBP_C"/>
    <property type="match status" value="1"/>
</dbReference>
<proteinExistence type="inferred from homology"/>
<evidence type="ECO:0000256" key="6">
    <source>
        <dbReference type="ARBA" id="ARBA00023110"/>
    </source>
</evidence>
<dbReference type="GO" id="GO:0005737">
    <property type="term" value="C:cytoplasm"/>
    <property type="evidence" value="ECO:0007669"/>
    <property type="project" value="UniProtKB-SubCell"/>
</dbReference>
<protein>
    <recommendedName>
        <fullName evidence="4">peptidylprolyl isomerase</fullName>
        <ecNumber evidence="4">5.2.1.8</ecNumber>
    </recommendedName>
</protein>
<evidence type="ECO:0000259" key="9">
    <source>
        <dbReference type="PROSITE" id="PS50059"/>
    </source>
</evidence>
<evidence type="ECO:0000256" key="5">
    <source>
        <dbReference type="ARBA" id="ARBA00022490"/>
    </source>
</evidence>
<evidence type="ECO:0000313" key="10">
    <source>
        <dbReference type="EMBL" id="GAI20678.1"/>
    </source>
</evidence>
<comment type="catalytic activity">
    <reaction evidence="1">
        <text>[protein]-peptidylproline (omega=180) = [protein]-peptidylproline (omega=0)</text>
        <dbReference type="Rhea" id="RHEA:16237"/>
        <dbReference type="Rhea" id="RHEA-COMP:10747"/>
        <dbReference type="Rhea" id="RHEA-COMP:10748"/>
        <dbReference type="ChEBI" id="CHEBI:83833"/>
        <dbReference type="ChEBI" id="CHEBI:83834"/>
        <dbReference type="EC" id="5.2.1.8"/>
    </reaction>
</comment>
<dbReference type="InterPro" id="IPR046357">
    <property type="entry name" value="PPIase_dom_sf"/>
</dbReference>
<evidence type="ECO:0000256" key="4">
    <source>
        <dbReference type="ARBA" id="ARBA00013194"/>
    </source>
</evidence>
<reference evidence="10" key="1">
    <citation type="journal article" date="2014" name="Front. Microbiol.">
        <title>High frequency of phylogenetically diverse reductive dehalogenase-homologous genes in deep subseafloor sedimentary metagenomes.</title>
        <authorList>
            <person name="Kawai M."/>
            <person name="Futagami T."/>
            <person name="Toyoda A."/>
            <person name="Takaki Y."/>
            <person name="Nishi S."/>
            <person name="Hori S."/>
            <person name="Arai W."/>
            <person name="Tsubouchi T."/>
            <person name="Morono Y."/>
            <person name="Uchiyama I."/>
            <person name="Ito T."/>
            <person name="Fujiyama A."/>
            <person name="Inagaki F."/>
            <person name="Takami H."/>
        </authorList>
    </citation>
    <scope>NUCLEOTIDE SEQUENCE</scope>
    <source>
        <strain evidence="10">Expedition CK06-06</strain>
    </source>
</reference>
<comment type="similarity">
    <text evidence="3">Belongs to the FKBP-type PPIase family.</text>
</comment>
<evidence type="ECO:0000256" key="2">
    <source>
        <dbReference type="ARBA" id="ARBA00004496"/>
    </source>
</evidence>
<evidence type="ECO:0000256" key="3">
    <source>
        <dbReference type="ARBA" id="ARBA00006577"/>
    </source>
</evidence>
<evidence type="ECO:0000256" key="1">
    <source>
        <dbReference type="ARBA" id="ARBA00000971"/>
    </source>
</evidence>
<keyword evidence="5" id="KW-0963">Cytoplasm</keyword>
<comment type="caution">
    <text evidence="10">The sequence shown here is derived from an EMBL/GenBank/DDBJ whole genome shotgun (WGS) entry which is preliminary data.</text>
</comment>
<evidence type="ECO:0000256" key="8">
    <source>
        <dbReference type="ARBA" id="ARBA00023235"/>
    </source>
</evidence>
<feature type="domain" description="PPIase FKBP-type" evidence="9">
    <location>
        <begin position="6"/>
        <end position="90"/>
    </location>
</feature>
<keyword evidence="7" id="KW-0143">Chaperone</keyword>
<dbReference type="GO" id="GO:0003755">
    <property type="term" value="F:peptidyl-prolyl cis-trans isomerase activity"/>
    <property type="evidence" value="ECO:0007669"/>
    <property type="project" value="UniProtKB-KW"/>
</dbReference>
<evidence type="ECO:0000256" key="7">
    <source>
        <dbReference type="ARBA" id="ARBA00023186"/>
    </source>
</evidence>
<organism evidence="10">
    <name type="scientific">marine sediment metagenome</name>
    <dbReference type="NCBI Taxonomy" id="412755"/>
    <lineage>
        <taxon>unclassified sequences</taxon>
        <taxon>metagenomes</taxon>
        <taxon>ecological metagenomes</taxon>
    </lineage>
</organism>
<dbReference type="EMBL" id="BARV01014572">
    <property type="protein sequence ID" value="GAI20678.1"/>
    <property type="molecule type" value="Genomic_DNA"/>
</dbReference>
<dbReference type="GO" id="GO:0042026">
    <property type="term" value="P:protein refolding"/>
    <property type="evidence" value="ECO:0007669"/>
    <property type="project" value="UniProtKB-ARBA"/>
</dbReference>
<sequence length="104" mass="11986">MVLNKKDFIEIEFTGKIKDGEIFDSNIKKDLEKTNLNVKPKPLIFCLGEGMFLKGIDDFLIGKDIKEYKIELLPEKAFGNRDSKLVQMIPMRIFKNKSKSSSRS</sequence>
<dbReference type="AlphaFoldDB" id="X1LNK9"/>
<dbReference type="PANTHER" id="PTHR47861:SF3">
    <property type="entry name" value="FKBP-TYPE PEPTIDYL-PROLYL CIS-TRANS ISOMERASE SLYD"/>
    <property type="match status" value="1"/>
</dbReference>
<gene>
    <name evidence="10" type="ORF">S06H3_25321</name>
</gene>
<dbReference type="SUPFAM" id="SSF54534">
    <property type="entry name" value="FKBP-like"/>
    <property type="match status" value="1"/>
</dbReference>
<feature type="non-terminal residue" evidence="10">
    <location>
        <position position="104"/>
    </location>
</feature>
<comment type="subcellular location">
    <subcellularLocation>
        <location evidence="2">Cytoplasm</location>
    </subcellularLocation>
</comment>
<dbReference type="EC" id="5.2.1.8" evidence="4"/>
<keyword evidence="6" id="KW-0697">Rotamase</keyword>
<dbReference type="InterPro" id="IPR001179">
    <property type="entry name" value="PPIase_FKBP_dom"/>
</dbReference>
<name>X1LNK9_9ZZZZ</name>
<dbReference type="PROSITE" id="PS50059">
    <property type="entry name" value="FKBP_PPIASE"/>
    <property type="match status" value="1"/>
</dbReference>
<dbReference type="PANTHER" id="PTHR47861">
    <property type="entry name" value="FKBP-TYPE PEPTIDYL-PROLYL CIS-TRANS ISOMERASE SLYD"/>
    <property type="match status" value="1"/>
</dbReference>
<keyword evidence="8" id="KW-0413">Isomerase</keyword>
<accession>X1LNK9</accession>
<dbReference type="Gene3D" id="3.10.50.40">
    <property type="match status" value="1"/>
</dbReference>